<dbReference type="GeneID" id="34582360"/>
<dbReference type="STRING" id="1835702.A0A1F5L1H8"/>
<dbReference type="RefSeq" id="XP_022482518.1">
    <property type="nucleotide sequence ID" value="XM_022637626.1"/>
</dbReference>
<dbReference type="GO" id="GO:0001228">
    <property type="term" value="F:DNA-binding transcription activator activity, RNA polymerase II-specific"/>
    <property type="evidence" value="ECO:0007669"/>
    <property type="project" value="TreeGrafter"/>
</dbReference>
<dbReference type="Proteomes" id="UP000177622">
    <property type="component" value="Unassembled WGS sequence"/>
</dbReference>
<dbReference type="OrthoDB" id="6247875at2759"/>
<keyword evidence="2" id="KW-0804">Transcription</keyword>
<keyword evidence="1 3" id="KW-0238">DNA-binding</keyword>
<dbReference type="GO" id="GO:0000978">
    <property type="term" value="F:RNA polymerase II cis-regulatory region sequence-specific DNA binding"/>
    <property type="evidence" value="ECO:0007669"/>
    <property type="project" value="TreeGrafter"/>
</dbReference>
<dbReference type="GO" id="GO:0030154">
    <property type="term" value="P:cell differentiation"/>
    <property type="evidence" value="ECO:0007669"/>
    <property type="project" value="TreeGrafter"/>
</dbReference>
<accession>A0A1F5L1H8</accession>
<keyword evidence="3" id="KW-0539">Nucleus</keyword>
<dbReference type="InterPro" id="IPR009071">
    <property type="entry name" value="HMG_box_dom"/>
</dbReference>
<evidence type="ECO:0000259" key="5">
    <source>
        <dbReference type="PROSITE" id="PS50118"/>
    </source>
</evidence>
<keyword evidence="7" id="KW-1185">Reference proteome</keyword>
<dbReference type="Gene3D" id="1.10.30.10">
    <property type="entry name" value="High mobility group box domain"/>
    <property type="match status" value="1"/>
</dbReference>
<feature type="compositionally biased region" description="Low complexity" evidence="4">
    <location>
        <begin position="9"/>
        <end position="30"/>
    </location>
</feature>
<dbReference type="EMBL" id="LXJU01000070">
    <property type="protein sequence ID" value="OGE47052.1"/>
    <property type="molecule type" value="Genomic_DNA"/>
</dbReference>
<dbReference type="InterPro" id="IPR036910">
    <property type="entry name" value="HMG_box_dom_sf"/>
</dbReference>
<evidence type="ECO:0000256" key="2">
    <source>
        <dbReference type="ARBA" id="ARBA00023163"/>
    </source>
</evidence>
<dbReference type="AlphaFoldDB" id="A0A1F5L1H8"/>
<proteinExistence type="predicted"/>
<dbReference type="SUPFAM" id="SSF47095">
    <property type="entry name" value="HMG-box"/>
    <property type="match status" value="1"/>
</dbReference>
<dbReference type="GO" id="GO:0005634">
    <property type="term" value="C:nucleus"/>
    <property type="evidence" value="ECO:0007669"/>
    <property type="project" value="UniProtKB-UniRule"/>
</dbReference>
<evidence type="ECO:0000256" key="3">
    <source>
        <dbReference type="PROSITE-ProRule" id="PRU00267"/>
    </source>
</evidence>
<evidence type="ECO:0000313" key="6">
    <source>
        <dbReference type="EMBL" id="OGE47052.1"/>
    </source>
</evidence>
<feature type="DNA-binding region" description="HMG box" evidence="3">
    <location>
        <begin position="98"/>
        <end position="166"/>
    </location>
</feature>
<feature type="region of interest" description="Disordered" evidence="4">
    <location>
        <begin position="1"/>
        <end position="52"/>
    </location>
</feature>
<dbReference type="PANTHER" id="PTHR10270">
    <property type="entry name" value="SOX TRANSCRIPTION FACTOR"/>
    <property type="match status" value="1"/>
</dbReference>
<dbReference type="InterPro" id="IPR050140">
    <property type="entry name" value="SRY-related_HMG-box_TF-like"/>
</dbReference>
<dbReference type="PANTHER" id="PTHR10270:SF161">
    <property type="entry name" value="SEX-DETERMINING REGION Y PROTEIN"/>
    <property type="match status" value="1"/>
</dbReference>
<evidence type="ECO:0000313" key="7">
    <source>
        <dbReference type="Proteomes" id="UP000177622"/>
    </source>
</evidence>
<dbReference type="Pfam" id="PF00505">
    <property type="entry name" value="HMG_box"/>
    <property type="match status" value="1"/>
</dbReference>
<dbReference type="CDD" id="cd01389">
    <property type="entry name" value="HMG-box_ROX1-like"/>
    <property type="match status" value="1"/>
</dbReference>
<dbReference type="PROSITE" id="PS50118">
    <property type="entry name" value="HMG_BOX_2"/>
    <property type="match status" value="1"/>
</dbReference>
<gene>
    <name evidence="6" type="ORF">PENARI_c070G08391</name>
</gene>
<feature type="domain" description="HMG box" evidence="5">
    <location>
        <begin position="98"/>
        <end position="166"/>
    </location>
</feature>
<organism evidence="6 7">
    <name type="scientific">Penicillium arizonense</name>
    <dbReference type="NCBI Taxonomy" id="1835702"/>
    <lineage>
        <taxon>Eukaryota</taxon>
        <taxon>Fungi</taxon>
        <taxon>Dikarya</taxon>
        <taxon>Ascomycota</taxon>
        <taxon>Pezizomycotina</taxon>
        <taxon>Eurotiomycetes</taxon>
        <taxon>Eurotiomycetidae</taxon>
        <taxon>Eurotiales</taxon>
        <taxon>Aspergillaceae</taxon>
        <taxon>Penicillium</taxon>
    </lineage>
</organism>
<evidence type="ECO:0000256" key="4">
    <source>
        <dbReference type="SAM" id="MobiDB-lite"/>
    </source>
</evidence>
<protein>
    <recommendedName>
        <fullName evidence="5">HMG box domain-containing protein</fullName>
    </recommendedName>
</protein>
<reference evidence="6 7" key="1">
    <citation type="journal article" date="2016" name="Sci. Rep.">
        <title>Penicillium arizonense, a new, genome sequenced fungal species, reveals a high chemical diversity in secreted metabolites.</title>
        <authorList>
            <person name="Grijseels S."/>
            <person name="Nielsen J.C."/>
            <person name="Randelovic M."/>
            <person name="Nielsen J."/>
            <person name="Nielsen K.F."/>
            <person name="Workman M."/>
            <person name="Frisvad J.C."/>
        </authorList>
    </citation>
    <scope>NUCLEOTIDE SEQUENCE [LARGE SCALE GENOMIC DNA]</scope>
    <source>
        <strain evidence="6 7">CBS 141311</strain>
    </source>
</reference>
<name>A0A1F5L1H8_PENAI</name>
<evidence type="ECO:0000256" key="1">
    <source>
        <dbReference type="ARBA" id="ARBA00023125"/>
    </source>
</evidence>
<comment type="caution">
    <text evidence="6">The sequence shown here is derived from an EMBL/GenBank/DDBJ whole genome shotgun (WGS) entry which is preliminary data.</text>
</comment>
<sequence length="284" mass="32148">MFTPKDIMPKMPGSIMSSSSTSPSETLPISRGGNRQRSTRKRRALSWGDMPQGAPWDLTDSLSKLTQNMTDVPTLDIDKWVRRSVEERRRETQQKGMVPRPMNPFMLYRLAYTESIIRLSARRNPQVISSIAGKSWWKETQGFRDEYARLSKIERDGHVQAHPDYKFKRKLRKRPSVAEPVALFESPELSENSNCGWPPVQDSGASIQSPIDYPYLGSHPEGILGNHFEPMGGVFQGGYSSGLVGLPDEAHHDLLCPEPINPTTSIFIDGSYVDPQWQESLWFV</sequence>
<dbReference type="GO" id="GO:0000122">
    <property type="term" value="P:negative regulation of transcription by RNA polymerase II"/>
    <property type="evidence" value="ECO:0007669"/>
    <property type="project" value="TreeGrafter"/>
</dbReference>